<name>A0A839E9U5_9MICO</name>
<dbReference type="PANTHER" id="PTHR35174:SF3">
    <property type="entry name" value="BLL7171 PROTEIN"/>
    <property type="match status" value="1"/>
</dbReference>
<evidence type="ECO:0000259" key="2">
    <source>
        <dbReference type="Pfam" id="PF03795"/>
    </source>
</evidence>
<evidence type="ECO:0000313" key="4">
    <source>
        <dbReference type="Proteomes" id="UP000585905"/>
    </source>
</evidence>
<dbReference type="SUPFAM" id="SSF54909">
    <property type="entry name" value="Dimeric alpha+beta barrel"/>
    <property type="match status" value="1"/>
</dbReference>
<reference evidence="3 4" key="1">
    <citation type="submission" date="2020-07" db="EMBL/GenBank/DDBJ databases">
        <title>Sequencing the genomes of 1000 actinobacteria strains.</title>
        <authorList>
            <person name="Klenk H.-P."/>
        </authorList>
    </citation>
    <scope>NUCLEOTIDE SEQUENCE [LARGE SCALE GENOMIC DNA]</scope>
    <source>
        <strain evidence="3 4">DSM 19663</strain>
    </source>
</reference>
<evidence type="ECO:0000256" key="1">
    <source>
        <dbReference type="ARBA" id="ARBA00007689"/>
    </source>
</evidence>
<organism evidence="3 4">
    <name type="scientific">Microcella alkalica</name>
    <dbReference type="NCBI Taxonomy" id="355930"/>
    <lineage>
        <taxon>Bacteria</taxon>
        <taxon>Bacillati</taxon>
        <taxon>Actinomycetota</taxon>
        <taxon>Actinomycetes</taxon>
        <taxon>Micrococcales</taxon>
        <taxon>Microbacteriaceae</taxon>
        <taxon>Microcella</taxon>
    </lineage>
</organism>
<feature type="domain" description="YCII-related" evidence="2">
    <location>
        <begin position="1"/>
        <end position="94"/>
    </location>
</feature>
<evidence type="ECO:0000313" key="3">
    <source>
        <dbReference type="EMBL" id="MBA8847212.1"/>
    </source>
</evidence>
<proteinExistence type="inferred from homology"/>
<comment type="caution">
    <text evidence="3">The sequence shown here is derived from an EMBL/GenBank/DDBJ whole genome shotgun (WGS) entry which is preliminary data.</text>
</comment>
<dbReference type="Proteomes" id="UP000585905">
    <property type="component" value="Unassembled WGS sequence"/>
</dbReference>
<accession>A0A839E9U5</accession>
<keyword evidence="4" id="KW-1185">Reference proteome</keyword>
<dbReference type="PANTHER" id="PTHR35174">
    <property type="entry name" value="BLL7171 PROTEIN-RELATED"/>
    <property type="match status" value="1"/>
</dbReference>
<dbReference type="EMBL" id="JACGWX010000001">
    <property type="protein sequence ID" value="MBA8847212.1"/>
    <property type="molecule type" value="Genomic_DNA"/>
</dbReference>
<comment type="similarity">
    <text evidence="1">Belongs to the YciI family.</text>
</comment>
<dbReference type="Pfam" id="PF03795">
    <property type="entry name" value="YCII"/>
    <property type="match status" value="1"/>
</dbReference>
<dbReference type="AlphaFoldDB" id="A0A839E9U5"/>
<dbReference type="InterPro" id="IPR005545">
    <property type="entry name" value="YCII"/>
</dbReference>
<dbReference type="InterPro" id="IPR011008">
    <property type="entry name" value="Dimeric_a/b-barrel"/>
</dbReference>
<sequence length="111" mass="12006">MHFMISVIDDTSGSASADETEAIDAFNDELKADGHWVVAGGISSPEDAVVVDARGEEPIVRPGPLHDTEDYVAGFWLIEASDRETALELATRGSRACNRRVELRPLLGLAR</sequence>
<protein>
    <recommendedName>
        <fullName evidence="2">YCII-related domain-containing protein</fullName>
    </recommendedName>
</protein>
<dbReference type="Gene3D" id="3.30.70.1060">
    <property type="entry name" value="Dimeric alpha+beta barrel"/>
    <property type="match status" value="1"/>
</dbReference>
<gene>
    <name evidence="3" type="ORF">FHX53_000776</name>
</gene>